<accession>A0A9J5YJT3</accession>
<dbReference type="EMBL" id="JACXVP010000006">
    <property type="protein sequence ID" value="KAG5599222.1"/>
    <property type="molecule type" value="Genomic_DNA"/>
</dbReference>
<dbReference type="AlphaFoldDB" id="A0A9J5YJT3"/>
<comment type="caution">
    <text evidence="1">The sequence shown here is derived from an EMBL/GenBank/DDBJ whole genome shotgun (WGS) entry which is preliminary data.</text>
</comment>
<dbReference type="Proteomes" id="UP000824120">
    <property type="component" value="Chromosome 6"/>
</dbReference>
<evidence type="ECO:0000313" key="2">
    <source>
        <dbReference type="Proteomes" id="UP000824120"/>
    </source>
</evidence>
<sequence length="278" mass="31997">MRILQRKLVITFNKFSQGRTISLMTGPLNLVNKDKSHFLVHSNAFNITKDMIKRITVFKQKEGPITYLGFPLYIGRPRIIYFSDLINKVVNRITGWKAKILSYGGRNIFVKHVLHSLPIHLVWYWFEILKLCAWPFKSTLWGDFLRAKYCQRSNPISKKWDTGESLIWKHLMHNKLRIEEDIRWKINSGVGPLANFSSESNRFNNSTVADSLIKGQWNVEGSSKKLLIKQCGSLLQMEISVVLLPGMSLGRKGTRISFIPLFGIKASLLNVLFQCGEL</sequence>
<dbReference type="PANTHER" id="PTHR33116">
    <property type="entry name" value="REVERSE TRANSCRIPTASE ZINC-BINDING DOMAIN-CONTAINING PROTEIN-RELATED-RELATED"/>
    <property type="match status" value="1"/>
</dbReference>
<evidence type="ECO:0000313" key="1">
    <source>
        <dbReference type="EMBL" id="KAG5599222.1"/>
    </source>
</evidence>
<keyword evidence="2" id="KW-1185">Reference proteome</keyword>
<proteinExistence type="predicted"/>
<organism evidence="1 2">
    <name type="scientific">Solanum commersonii</name>
    <name type="common">Commerson's wild potato</name>
    <name type="synonym">Commerson's nightshade</name>
    <dbReference type="NCBI Taxonomy" id="4109"/>
    <lineage>
        <taxon>Eukaryota</taxon>
        <taxon>Viridiplantae</taxon>
        <taxon>Streptophyta</taxon>
        <taxon>Embryophyta</taxon>
        <taxon>Tracheophyta</taxon>
        <taxon>Spermatophyta</taxon>
        <taxon>Magnoliopsida</taxon>
        <taxon>eudicotyledons</taxon>
        <taxon>Gunneridae</taxon>
        <taxon>Pentapetalae</taxon>
        <taxon>asterids</taxon>
        <taxon>lamiids</taxon>
        <taxon>Solanales</taxon>
        <taxon>Solanaceae</taxon>
        <taxon>Solanoideae</taxon>
        <taxon>Solaneae</taxon>
        <taxon>Solanum</taxon>
    </lineage>
</organism>
<reference evidence="1 2" key="1">
    <citation type="submission" date="2020-09" db="EMBL/GenBank/DDBJ databases">
        <title>De no assembly of potato wild relative species, Solanum commersonii.</title>
        <authorList>
            <person name="Cho K."/>
        </authorList>
    </citation>
    <scope>NUCLEOTIDE SEQUENCE [LARGE SCALE GENOMIC DNA]</scope>
    <source>
        <strain evidence="1">LZ3.2</strain>
        <tissue evidence="1">Leaf</tissue>
    </source>
</reference>
<name>A0A9J5YJT3_SOLCO</name>
<dbReference type="PANTHER" id="PTHR33116:SF82">
    <property type="entry name" value="RNASE H FAMILY PROTEIN"/>
    <property type="match status" value="1"/>
</dbReference>
<protein>
    <submittedName>
        <fullName evidence="1">Uncharacterized protein</fullName>
    </submittedName>
</protein>
<dbReference type="OrthoDB" id="691901at2759"/>
<gene>
    <name evidence="1" type="ORF">H5410_030592</name>
</gene>